<feature type="transmembrane region" description="Helical" evidence="2">
    <location>
        <begin position="537"/>
        <end position="557"/>
    </location>
</feature>
<evidence type="ECO:0000256" key="1">
    <source>
        <dbReference type="SAM" id="MobiDB-lite"/>
    </source>
</evidence>
<name>A0A848KXH2_9ACTN</name>
<dbReference type="EMBL" id="JABBNB010000002">
    <property type="protein sequence ID" value="NMO00158.1"/>
    <property type="molecule type" value="Genomic_DNA"/>
</dbReference>
<gene>
    <name evidence="3" type="ORF">HH308_02890</name>
</gene>
<dbReference type="AlphaFoldDB" id="A0A848KXH2"/>
<dbReference type="Proteomes" id="UP000550729">
    <property type="component" value="Unassembled WGS sequence"/>
</dbReference>
<feature type="region of interest" description="Disordered" evidence="1">
    <location>
        <begin position="863"/>
        <end position="909"/>
    </location>
</feature>
<accession>A0A848KXH2</accession>
<comment type="caution">
    <text evidence="3">The sequence shown here is derived from an EMBL/GenBank/DDBJ whole genome shotgun (WGS) entry which is preliminary data.</text>
</comment>
<keyword evidence="2" id="KW-0812">Transmembrane</keyword>
<proteinExistence type="predicted"/>
<sequence>MWAGSPGLTVFLAPAGAGDGVYAALSDLSAAGLVGPFAWVGSEAEHAVNSVIYVDGGRAVDVALPDLVSSRQTAVLRVVTLVPVPSSVLDKGIGQLSINATARAAELLASTTGAQRVVRIRCLLARGGGIAGDTSTLAIDGWHNIVISPEDARGPDFGRVQLPPNPSDADAGRFAAPVIAGLTGLWSQVNHAPLDNAPVLPGQVVRLARSFYRKLETGDVEAALRAEVLTQNGTLPLPSDQRSQVIYVNDVGLATATMADSLWRKHAAVLRGPRLPYDVSAPERVGAWAVLKMFFGFLWASIRNAPGAWYRKVADGVAGSIALSVQNAVFTGAPAAYEVVVRGRTANGVLAGWADIGAASGQLAGALDQTENIHDGGADLSGVWQDYTRATLTLADAGMRTSDLPPIQVGSARGIIGAADDLVPGPSSRFTAIPGVIAAAVQSDGVDATDPLGIRELRQRLSEVERTPDQGLAARAVLTDLNEWERRTSRSFGAAVGGRLAGAFFSSYGEVQQLLERLRTAQQPPEAHSSNMKLARAIQLTLVVLLLVTGLFAYLAIAGKVAWWIALIVVLVMFVIWFVAFAFVFIASQRTMFAMLHQRRAAISEFETDKQNLRTALRDLRRLSQAYGQFLSWSRVLGSFLAAPLGPDNFRPTRSLQVSWGLPMSTGVGSAQPAAADVADAAGYLRRELFHLGWLSSSWDNLVVSSIPPVPGSRSTGAEASPVWGDRGRGTGSSLDRWSNDLFAGVITSTGAELVWQRAVASLGGSMSELVPRLVGSVKVAGGPVVSLPEFVVGIDRDVPPAGTFDRSLLTDLAVTGSAADVAVDIRSRALTGLGRVCVATQLSDAMPLDALVRSDARTDVGWSAANPVAPDAAGPVGDRTPGQSPPSSSNPDDADPFRAPDLGAGFGF</sequence>
<keyword evidence="2" id="KW-1133">Transmembrane helix</keyword>
<evidence type="ECO:0000313" key="4">
    <source>
        <dbReference type="Proteomes" id="UP000550729"/>
    </source>
</evidence>
<reference evidence="3 4" key="1">
    <citation type="submission" date="2020-04" db="EMBL/GenBank/DDBJ databases">
        <title>Gordonia sp. nov. TBRC 11910.</title>
        <authorList>
            <person name="Suriyachadkun C."/>
        </authorList>
    </citation>
    <scope>NUCLEOTIDE SEQUENCE [LARGE SCALE GENOMIC DNA]</scope>
    <source>
        <strain evidence="3 4">TBRC 11910</strain>
    </source>
</reference>
<evidence type="ECO:0000313" key="3">
    <source>
        <dbReference type="EMBL" id="NMO00158.1"/>
    </source>
</evidence>
<evidence type="ECO:0000256" key="2">
    <source>
        <dbReference type="SAM" id="Phobius"/>
    </source>
</evidence>
<keyword evidence="2" id="KW-0472">Membrane</keyword>
<organism evidence="3 4">
    <name type="scientific">Gordonia asplenii</name>
    <dbReference type="NCBI Taxonomy" id="2725283"/>
    <lineage>
        <taxon>Bacteria</taxon>
        <taxon>Bacillati</taxon>
        <taxon>Actinomycetota</taxon>
        <taxon>Actinomycetes</taxon>
        <taxon>Mycobacteriales</taxon>
        <taxon>Gordoniaceae</taxon>
        <taxon>Gordonia</taxon>
    </lineage>
</organism>
<keyword evidence="4" id="KW-1185">Reference proteome</keyword>
<protein>
    <submittedName>
        <fullName evidence="3">Uncharacterized protein</fullName>
    </submittedName>
</protein>
<feature type="transmembrane region" description="Helical" evidence="2">
    <location>
        <begin position="563"/>
        <end position="587"/>
    </location>
</feature>